<feature type="region of interest" description="Disordered" evidence="2">
    <location>
        <begin position="87"/>
        <end position="106"/>
    </location>
</feature>
<keyword evidence="1" id="KW-0175">Coiled coil</keyword>
<evidence type="ECO:0000256" key="2">
    <source>
        <dbReference type="SAM" id="MobiDB-lite"/>
    </source>
</evidence>
<evidence type="ECO:0000256" key="1">
    <source>
        <dbReference type="SAM" id="Coils"/>
    </source>
</evidence>
<feature type="compositionally biased region" description="Polar residues" evidence="2">
    <location>
        <begin position="91"/>
        <end position="103"/>
    </location>
</feature>
<feature type="compositionally biased region" description="Polar residues" evidence="2">
    <location>
        <begin position="68"/>
        <end position="79"/>
    </location>
</feature>
<reference evidence="3 4" key="1">
    <citation type="submission" date="2019-04" db="EMBL/GenBank/DDBJ databases">
        <title>Comparative genomics and transcriptomics to analyze fruiting body development in filamentous ascomycetes.</title>
        <authorList>
            <consortium name="DOE Joint Genome Institute"/>
            <person name="Lutkenhaus R."/>
            <person name="Traeger S."/>
            <person name="Breuer J."/>
            <person name="Kuo A."/>
            <person name="Lipzen A."/>
            <person name="Pangilinan J."/>
            <person name="Dilworth D."/>
            <person name="Sandor L."/>
            <person name="Poggeler S."/>
            <person name="Barry K."/>
            <person name="Grigoriev I.V."/>
            <person name="Nowrousian M."/>
        </authorList>
    </citation>
    <scope>NUCLEOTIDE SEQUENCE [LARGE SCALE GENOMIC DNA]</scope>
    <source>
        <strain evidence="3 4">CBS 389.68</strain>
    </source>
</reference>
<feature type="compositionally biased region" description="Basic and acidic residues" evidence="2">
    <location>
        <begin position="159"/>
        <end position="176"/>
    </location>
</feature>
<keyword evidence="4" id="KW-1185">Reference proteome</keyword>
<protein>
    <submittedName>
        <fullName evidence="3">Uncharacterized protein</fullName>
    </submittedName>
</protein>
<dbReference type="AlphaFoldDB" id="A0A4S2N7M6"/>
<dbReference type="InParanoid" id="A0A4S2N7M6"/>
<proteinExistence type="predicted"/>
<sequence length="249" mass="29142">MAPSNLQQHLMQQRHPTRGIIFSQKDDAHQLYSTPIDRTTAKLQKQRERSRHPRSHPSSRSTTLTPSNHYSTLPTTATAANMGRNAKFMNTGRSRPTNPSSPNAARDIPFAEASDEQFDFARPEPSLKEPPQQQIPYPWKELVNRVEEMDLSHVTNGRENYDGKERKEMTEKRKTWWSKKEENKVGVDEKLKNKKVEVLREGEWVIPPPTKEELELAKRCKENVERQEREWKKEKMALQKRLEEGYEEV</sequence>
<name>A0A4S2N7M6_9PEZI</name>
<dbReference type="Proteomes" id="UP000298138">
    <property type="component" value="Unassembled WGS sequence"/>
</dbReference>
<accession>A0A4S2N7M6</accession>
<evidence type="ECO:0000313" key="4">
    <source>
        <dbReference type="Proteomes" id="UP000298138"/>
    </source>
</evidence>
<gene>
    <name evidence="3" type="ORF">EX30DRAFT_377010</name>
</gene>
<feature type="region of interest" description="Disordered" evidence="2">
    <location>
        <begin position="154"/>
        <end position="176"/>
    </location>
</feature>
<feature type="compositionally biased region" description="Polar residues" evidence="2">
    <location>
        <begin position="32"/>
        <end position="43"/>
    </location>
</feature>
<feature type="region of interest" description="Disordered" evidence="2">
    <location>
        <begin position="32"/>
        <end position="82"/>
    </location>
</feature>
<organism evidence="3 4">
    <name type="scientific">Ascodesmis nigricans</name>
    <dbReference type="NCBI Taxonomy" id="341454"/>
    <lineage>
        <taxon>Eukaryota</taxon>
        <taxon>Fungi</taxon>
        <taxon>Dikarya</taxon>
        <taxon>Ascomycota</taxon>
        <taxon>Pezizomycotina</taxon>
        <taxon>Pezizomycetes</taxon>
        <taxon>Pezizales</taxon>
        <taxon>Ascodesmidaceae</taxon>
        <taxon>Ascodesmis</taxon>
    </lineage>
</organism>
<feature type="compositionally biased region" description="Low complexity" evidence="2">
    <location>
        <begin position="58"/>
        <end position="67"/>
    </location>
</feature>
<feature type="compositionally biased region" description="Basic residues" evidence="2">
    <location>
        <begin position="48"/>
        <end position="57"/>
    </location>
</feature>
<evidence type="ECO:0000313" key="3">
    <source>
        <dbReference type="EMBL" id="TGZ85358.1"/>
    </source>
</evidence>
<dbReference type="EMBL" id="ML220112">
    <property type="protein sequence ID" value="TGZ85358.1"/>
    <property type="molecule type" value="Genomic_DNA"/>
</dbReference>
<feature type="coiled-coil region" evidence="1">
    <location>
        <begin position="210"/>
        <end position="241"/>
    </location>
</feature>